<dbReference type="FunFam" id="3.40.190.10:FF:000005">
    <property type="entry name" value="Porphobilinogen deaminase"/>
    <property type="match status" value="1"/>
</dbReference>
<evidence type="ECO:0000256" key="6">
    <source>
        <dbReference type="ARBA" id="ARBA00023244"/>
    </source>
</evidence>
<organism evidence="11 12">
    <name type="scientific">Galendromus occidentalis</name>
    <name type="common">western predatory mite</name>
    <dbReference type="NCBI Taxonomy" id="34638"/>
    <lineage>
        <taxon>Eukaryota</taxon>
        <taxon>Metazoa</taxon>
        <taxon>Ecdysozoa</taxon>
        <taxon>Arthropoda</taxon>
        <taxon>Chelicerata</taxon>
        <taxon>Arachnida</taxon>
        <taxon>Acari</taxon>
        <taxon>Parasitiformes</taxon>
        <taxon>Mesostigmata</taxon>
        <taxon>Gamasina</taxon>
        <taxon>Phytoseioidea</taxon>
        <taxon>Phytoseiidae</taxon>
        <taxon>Typhlodrominae</taxon>
        <taxon>Galendromus</taxon>
    </lineage>
</organism>
<evidence type="ECO:0000313" key="11">
    <source>
        <dbReference type="Proteomes" id="UP000694867"/>
    </source>
</evidence>
<dbReference type="InterPro" id="IPR022418">
    <property type="entry name" value="Porphobilinogen_deaminase_C"/>
</dbReference>
<proteinExistence type="inferred from homology"/>
<dbReference type="NCBIfam" id="TIGR00212">
    <property type="entry name" value="hemC"/>
    <property type="match status" value="1"/>
</dbReference>
<dbReference type="GO" id="GO:0005737">
    <property type="term" value="C:cytoplasm"/>
    <property type="evidence" value="ECO:0007669"/>
    <property type="project" value="TreeGrafter"/>
</dbReference>
<evidence type="ECO:0000256" key="2">
    <source>
        <dbReference type="ARBA" id="ARBA00004735"/>
    </source>
</evidence>
<evidence type="ECO:0000259" key="10">
    <source>
        <dbReference type="Pfam" id="PF03900"/>
    </source>
</evidence>
<dbReference type="SUPFAM" id="SSF53850">
    <property type="entry name" value="Periplasmic binding protein-like II"/>
    <property type="match status" value="1"/>
</dbReference>
<evidence type="ECO:0000256" key="8">
    <source>
        <dbReference type="SAM" id="MobiDB-lite"/>
    </source>
</evidence>
<dbReference type="PROSITE" id="PS00533">
    <property type="entry name" value="PORPHOBILINOGEN_DEAM"/>
    <property type="match status" value="1"/>
</dbReference>
<keyword evidence="11" id="KW-1185">Reference proteome</keyword>
<evidence type="ECO:0000313" key="12">
    <source>
        <dbReference type="RefSeq" id="XP_003748028.1"/>
    </source>
</evidence>
<feature type="domain" description="Porphobilinogen deaminase C-terminal" evidence="10">
    <location>
        <begin position="256"/>
        <end position="309"/>
    </location>
</feature>
<dbReference type="PRINTS" id="PR00151">
    <property type="entry name" value="PORPHBDMNASE"/>
</dbReference>
<dbReference type="RefSeq" id="XP_003748028.1">
    <property type="nucleotide sequence ID" value="XM_003747980.2"/>
</dbReference>
<dbReference type="HAMAP" id="MF_00260">
    <property type="entry name" value="Porphobil_deam"/>
    <property type="match status" value="1"/>
</dbReference>
<feature type="region of interest" description="Disordered" evidence="8">
    <location>
        <begin position="1"/>
        <end position="22"/>
    </location>
</feature>
<dbReference type="SUPFAM" id="SSF54782">
    <property type="entry name" value="Porphobilinogen deaminase (hydroxymethylbilane synthase), C-terminal domain"/>
    <property type="match status" value="1"/>
</dbReference>
<dbReference type="GO" id="GO:0006783">
    <property type="term" value="P:heme biosynthetic process"/>
    <property type="evidence" value="ECO:0007669"/>
    <property type="project" value="TreeGrafter"/>
</dbReference>
<comment type="cofactor">
    <cofactor evidence="1">
        <name>dipyrromethane</name>
        <dbReference type="ChEBI" id="CHEBI:60342"/>
    </cofactor>
</comment>
<keyword evidence="5" id="KW-0808">Transferase</keyword>
<dbReference type="EC" id="2.5.1.61" evidence="4"/>
<dbReference type="GO" id="GO:0004418">
    <property type="term" value="F:hydroxymethylbilane synthase activity"/>
    <property type="evidence" value="ECO:0007669"/>
    <property type="project" value="UniProtKB-EC"/>
</dbReference>
<gene>
    <name evidence="12" type="primary">LOC100904105</name>
</gene>
<dbReference type="Proteomes" id="UP000694867">
    <property type="component" value="Unplaced"/>
</dbReference>
<accession>A0AAJ6QYG6</accession>
<dbReference type="AlphaFoldDB" id="A0AAJ6QYG6"/>
<protein>
    <recommendedName>
        <fullName evidence="4">hydroxymethylbilane synthase</fullName>
        <ecNumber evidence="4">2.5.1.61</ecNumber>
    </recommendedName>
    <alternativeName>
        <fullName evidence="7">Hydroxymethylbilane synthase</fullName>
    </alternativeName>
</protein>
<reference evidence="12" key="1">
    <citation type="submission" date="2025-08" db="UniProtKB">
        <authorList>
            <consortium name="RefSeq"/>
        </authorList>
    </citation>
    <scope>IDENTIFICATION</scope>
</reference>
<dbReference type="FunFam" id="3.40.190.10:FF:000260">
    <property type="entry name" value="Porphobilinogen deaminase"/>
    <property type="match status" value="1"/>
</dbReference>
<dbReference type="PANTHER" id="PTHR11557:SF0">
    <property type="entry name" value="PORPHOBILINOGEN DEAMINASE"/>
    <property type="match status" value="1"/>
</dbReference>
<dbReference type="Pfam" id="PF03900">
    <property type="entry name" value="Porphobil_deamC"/>
    <property type="match status" value="1"/>
</dbReference>
<evidence type="ECO:0000256" key="1">
    <source>
        <dbReference type="ARBA" id="ARBA00001916"/>
    </source>
</evidence>
<dbReference type="PIRSF" id="PIRSF001438">
    <property type="entry name" value="4pyrrol_synth_OHMeBilane_synth"/>
    <property type="match status" value="1"/>
</dbReference>
<dbReference type="CDD" id="cd13645">
    <property type="entry name" value="PBP2_HuPBGD_like"/>
    <property type="match status" value="1"/>
</dbReference>
<dbReference type="KEGG" id="goe:100904105"/>
<dbReference type="Pfam" id="PF01379">
    <property type="entry name" value="Porphobil_deam"/>
    <property type="match status" value="1"/>
</dbReference>
<evidence type="ECO:0000259" key="9">
    <source>
        <dbReference type="Pfam" id="PF01379"/>
    </source>
</evidence>
<dbReference type="Gene3D" id="3.40.190.10">
    <property type="entry name" value="Periplasmic binding protein-like II"/>
    <property type="match status" value="2"/>
</dbReference>
<evidence type="ECO:0000256" key="3">
    <source>
        <dbReference type="ARBA" id="ARBA00005638"/>
    </source>
</evidence>
<evidence type="ECO:0000256" key="5">
    <source>
        <dbReference type="ARBA" id="ARBA00022679"/>
    </source>
</evidence>
<dbReference type="Gene3D" id="3.30.160.40">
    <property type="entry name" value="Porphobilinogen deaminase, C-terminal domain"/>
    <property type="match status" value="1"/>
</dbReference>
<name>A0AAJ6QYG6_9ACAR</name>
<keyword evidence="6" id="KW-0627">Porphyrin biosynthesis</keyword>
<dbReference type="InterPro" id="IPR036803">
    <property type="entry name" value="Porphobilinogen_deaminase_C_sf"/>
</dbReference>
<comment type="similarity">
    <text evidence="3">Belongs to the HMBS family.</text>
</comment>
<dbReference type="InterPro" id="IPR022419">
    <property type="entry name" value="Porphobilin_deaminase_cofac_BS"/>
</dbReference>
<feature type="domain" description="Porphobilinogen deaminase N-terminal" evidence="9">
    <location>
        <begin position="33"/>
        <end position="243"/>
    </location>
</feature>
<dbReference type="GeneID" id="100904105"/>
<comment type="pathway">
    <text evidence="2">Porphyrin-containing compound metabolism; protoporphyrin-IX biosynthesis; coproporphyrinogen-III from 5-aminolevulinate: step 2/4.</text>
</comment>
<sequence>MKNKSRRPKRKSAHPRDLRRHRNLAMTKPCLKLRIGTRESALAMAQTELVVEKLKELHPSYEWEIVSMKTKGDEILNKTLSKIGEKSLFTRELENALTAEEVDLVVHSLKDLPTTLPDGLSIGAILEREEPEDAVVFPANSTARSLSDLDDGATIGTSSLRRIAQLRRKFSDFEFKSVRGNLSTRLRKLDNDKVYDALVLAVAGLKRLGWNDRISEKLSPDQCLYAVGQGAIAVECRTSDAVVTELLRDLNHNDTALRCLAERSFMKALEGGCSVPLGVYSTMEGRTLHLEGGVFAFDGQQAIIKTKELFFKDGGEKGQGECLVGIHCSKLKDADVKQAIRLGEDLASEMLKEGAKELLDKARQDAKNSSL</sequence>
<dbReference type="InterPro" id="IPR022417">
    <property type="entry name" value="Porphobilin_deaminase_N"/>
</dbReference>
<dbReference type="InterPro" id="IPR000860">
    <property type="entry name" value="HemC"/>
</dbReference>
<evidence type="ECO:0000256" key="7">
    <source>
        <dbReference type="ARBA" id="ARBA00033064"/>
    </source>
</evidence>
<dbReference type="PANTHER" id="PTHR11557">
    <property type="entry name" value="PORPHOBILINOGEN DEAMINASE"/>
    <property type="match status" value="1"/>
</dbReference>
<evidence type="ECO:0000256" key="4">
    <source>
        <dbReference type="ARBA" id="ARBA00012655"/>
    </source>
</evidence>